<dbReference type="Proteomes" id="UP000887574">
    <property type="component" value="Unplaced"/>
</dbReference>
<dbReference type="AlphaFoldDB" id="A0A915E0S3"/>
<dbReference type="WBParaSite" id="jg25732">
    <property type="protein sequence ID" value="jg25732"/>
    <property type="gene ID" value="jg25732"/>
</dbReference>
<organism evidence="1 2">
    <name type="scientific">Ditylenchus dipsaci</name>
    <dbReference type="NCBI Taxonomy" id="166011"/>
    <lineage>
        <taxon>Eukaryota</taxon>
        <taxon>Metazoa</taxon>
        <taxon>Ecdysozoa</taxon>
        <taxon>Nematoda</taxon>
        <taxon>Chromadorea</taxon>
        <taxon>Rhabditida</taxon>
        <taxon>Tylenchina</taxon>
        <taxon>Tylenchomorpha</taxon>
        <taxon>Sphaerularioidea</taxon>
        <taxon>Anguinidae</taxon>
        <taxon>Anguininae</taxon>
        <taxon>Ditylenchus</taxon>
    </lineage>
</organism>
<evidence type="ECO:0000313" key="1">
    <source>
        <dbReference type="Proteomes" id="UP000887574"/>
    </source>
</evidence>
<evidence type="ECO:0000313" key="2">
    <source>
        <dbReference type="WBParaSite" id="jg25732"/>
    </source>
</evidence>
<protein>
    <submittedName>
        <fullName evidence="2">Uncharacterized protein</fullName>
    </submittedName>
</protein>
<proteinExistence type="predicted"/>
<sequence>MFKVVTDGGSNMSKAFKDIFKVDVNYDSWMMKMIEIFMMNQTMKNCRRQSWSSSRSHLLFFQIKKKFRSKLNNPNQTNIFMRTDCLMRLWTADGRICNGANKSKKAEGTGWRARLVVTSSARVLGMNPLASRKSTL</sequence>
<keyword evidence="1" id="KW-1185">Reference proteome</keyword>
<name>A0A915E0S3_9BILA</name>
<reference evidence="2" key="1">
    <citation type="submission" date="2022-11" db="UniProtKB">
        <authorList>
            <consortium name="WormBaseParasite"/>
        </authorList>
    </citation>
    <scope>IDENTIFICATION</scope>
</reference>
<accession>A0A915E0S3</accession>